<dbReference type="OrthoDB" id="883917at2"/>
<dbReference type="AlphaFoldDB" id="A0A364RBU4"/>
<name>A0A364RBU4_9BACT</name>
<dbReference type="RefSeq" id="WP_112306442.1">
    <property type="nucleotide sequence ID" value="NZ_QMDV01000004.1"/>
</dbReference>
<comment type="caution">
    <text evidence="3">The sequence shown here is derived from an EMBL/GenBank/DDBJ whole genome shotgun (WGS) entry which is preliminary data.</text>
</comment>
<accession>A0A364RBU4</accession>
<proteinExistence type="predicted"/>
<feature type="compositionally biased region" description="Basic and acidic residues" evidence="1">
    <location>
        <begin position="120"/>
        <end position="134"/>
    </location>
</feature>
<evidence type="ECO:0000313" key="4">
    <source>
        <dbReference type="Proteomes" id="UP000251692"/>
    </source>
</evidence>
<keyword evidence="4" id="KW-1185">Reference proteome</keyword>
<sequence length="150" mass="16978">MKKTAFVLLLTIFASSAYAQSIAAQQSTTTTPTKAAPAAKTVEQRAEEITNGMSRNLRLNAEQTKKLYVINLESMKQAEKAKVKHKNDPRKTVQQMDIISQTRLSQVKDILSPAQFQQYQERREEKMGVPREVRSNPAARQQSPMNEENN</sequence>
<dbReference type="Proteomes" id="UP000251692">
    <property type="component" value="Unassembled WGS sequence"/>
</dbReference>
<evidence type="ECO:0000256" key="2">
    <source>
        <dbReference type="SAM" id="SignalP"/>
    </source>
</evidence>
<feature type="compositionally biased region" description="Polar residues" evidence="1">
    <location>
        <begin position="138"/>
        <end position="150"/>
    </location>
</feature>
<keyword evidence="2" id="KW-0732">Signal</keyword>
<evidence type="ECO:0000256" key="1">
    <source>
        <dbReference type="SAM" id="MobiDB-lite"/>
    </source>
</evidence>
<feature type="region of interest" description="Disordered" evidence="1">
    <location>
        <begin position="119"/>
        <end position="150"/>
    </location>
</feature>
<reference evidence="3 4" key="1">
    <citation type="submission" date="2018-06" db="EMBL/GenBank/DDBJ databases">
        <authorList>
            <person name="Liu Z.-W."/>
        </authorList>
    </citation>
    <scope>NUCLEOTIDE SEQUENCE [LARGE SCALE GENOMIC DNA]</scope>
    <source>
        <strain evidence="3 4">2b14</strain>
    </source>
</reference>
<feature type="chain" id="PRO_5016802234" description="LTXXQ motif family protein" evidence="2">
    <location>
        <begin position="20"/>
        <end position="150"/>
    </location>
</feature>
<gene>
    <name evidence="3" type="ORF">DP923_13760</name>
</gene>
<dbReference type="EMBL" id="QMDV01000004">
    <property type="protein sequence ID" value="RAU81762.1"/>
    <property type="molecule type" value="Genomic_DNA"/>
</dbReference>
<reference evidence="3 4" key="2">
    <citation type="submission" date="2018-07" db="EMBL/GenBank/DDBJ databases">
        <title>Pontibacter sp. 2b14 genomic sequence and assembly.</title>
        <authorList>
            <person name="Du Z.-J."/>
        </authorList>
    </citation>
    <scope>NUCLEOTIDE SEQUENCE [LARGE SCALE GENOMIC DNA]</scope>
    <source>
        <strain evidence="3 4">2b14</strain>
    </source>
</reference>
<evidence type="ECO:0000313" key="3">
    <source>
        <dbReference type="EMBL" id="RAU81762.1"/>
    </source>
</evidence>
<feature type="signal peptide" evidence="2">
    <location>
        <begin position="1"/>
        <end position="19"/>
    </location>
</feature>
<organism evidence="3 4">
    <name type="scientific">Pontibacter arcticus</name>
    <dbReference type="NCBI Taxonomy" id="2080288"/>
    <lineage>
        <taxon>Bacteria</taxon>
        <taxon>Pseudomonadati</taxon>
        <taxon>Bacteroidota</taxon>
        <taxon>Cytophagia</taxon>
        <taxon>Cytophagales</taxon>
        <taxon>Hymenobacteraceae</taxon>
        <taxon>Pontibacter</taxon>
    </lineage>
</organism>
<protein>
    <recommendedName>
        <fullName evidence="5">LTXXQ motif family protein</fullName>
    </recommendedName>
</protein>
<evidence type="ECO:0008006" key="5">
    <source>
        <dbReference type="Google" id="ProtNLM"/>
    </source>
</evidence>